<keyword evidence="2" id="KW-1185">Reference proteome</keyword>
<protein>
    <submittedName>
        <fullName evidence="1">Uncharacterized protein</fullName>
    </submittedName>
</protein>
<evidence type="ECO:0000313" key="1">
    <source>
        <dbReference type="EMBL" id="CBY93333.1"/>
    </source>
</evidence>
<gene>
    <name evidence="1" type="ORF">HF1_13250</name>
</gene>
<name>E8ZJL2_MYCHL</name>
<dbReference type="EMBL" id="FR773153">
    <property type="protein sequence ID" value="CBY93333.1"/>
    <property type="molecule type" value="Genomic_DNA"/>
</dbReference>
<accession>E8ZJL2</accession>
<reference evidence="1 2" key="1">
    <citation type="journal article" date="2011" name="J. Bacteriol.">
        <title>Complete genome sequence of Mycoplasma haemofelis, a hemotropic mycoplasma.</title>
        <authorList>
            <person name="Barker E.N."/>
            <person name="Helps C.R."/>
            <person name="Peters I.R."/>
            <person name="Darby A.C."/>
            <person name="Radford A.D."/>
            <person name="Tasker S."/>
        </authorList>
    </citation>
    <scope>NUCLEOTIDE SEQUENCE [LARGE SCALE GENOMIC DNA]</scope>
    <source>
        <strain evidence="1 2">Langford 1</strain>
    </source>
</reference>
<dbReference type="AlphaFoldDB" id="E8ZJL2"/>
<proteinExistence type="predicted"/>
<dbReference type="KEGG" id="mha:HF1_13250"/>
<dbReference type="HOGENOM" id="CLU_098620_3_0_14"/>
<sequence>MSSALLIKFIAAAGAMGGIVGGSYLAKPYIFPETETIKDRLKKDRWAILEHDGQSSEWSAIYGKYKLKTVNDVTRLDSSITPNESDDTGIPKLKKSCESALSKEFSESLYKSVIRWCVVPVSVESRLEYLGNYTKINVDGNNTNDDQSIWQQRETEFQKQLATNNTYLGVNLPSPSNNQADNIKKLKEGCKSHLDKKNYEDEFEISMEKVKTWCGK</sequence>
<dbReference type="Proteomes" id="UP000008637">
    <property type="component" value="Chromosome"/>
</dbReference>
<organism evidence="1 2">
    <name type="scientific">Mycoplasma haemofelis (strain Langford 1)</name>
    <name type="common">Haemobartonella felis</name>
    <dbReference type="NCBI Taxonomy" id="941640"/>
    <lineage>
        <taxon>Bacteria</taxon>
        <taxon>Bacillati</taxon>
        <taxon>Mycoplasmatota</taxon>
        <taxon>Mollicutes</taxon>
        <taxon>Mycoplasmataceae</taxon>
        <taxon>Mycoplasma</taxon>
    </lineage>
</organism>
<evidence type="ECO:0000313" key="2">
    <source>
        <dbReference type="Proteomes" id="UP000008637"/>
    </source>
</evidence>